<accession>A0ACC2G1S4</accession>
<sequence length="594" mass="63849">MDDADSATKEFALDEASLNTAVQSVEEEGVDSDTESEAEVTTMTIMEEPGNIGIGAESSPNTDEAFAEVTTVTVSDVQAVEDNVFNTTLATAASIPEHVLTGRTTLRIGDGLNSQKATLIVVHTDGSIVDPTGLRNATAAVMAAGPQTPSTPITIGQEKVGGKGRCVKHNNQWYTPTEFEGMSGRASSKDWKRSIRYAGRPLQCLIQERILNPHAASCTCAACCDDLSLCTKDSPSYAGENINMTGPVRLFVPYKRRKKENEQPITSEKKDPPHTPTKNITLAPGATFTVSPSGQITTSGTLTFDRTSPGDGTAILSEGTTQAEVFTSTAGTYMLTALPALAIAPQPVQVQAKVVSSSPSPSPGLVNGGLDVSGVGEGHRTWLYLEETTNSLLSSVHQLKVLIDQARQACHCQAGQDAFSSPGSRKETFQSQISFQHPDDPDVKRASEITEIIIKQMCVNCGREAMNECTGCHKVNYCSTFCQRKDWKEHQHNCQTSGAVTIQEEVPMSSIDMEKVKLERKARIANGVQSVSAGDLLDAEMAIIRYAQSQQFGEEIGALSLGKSAVRKESSSYRLDPRLEDGLEQEKPSFSYVV</sequence>
<reference evidence="1" key="1">
    <citation type="submission" date="2021-05" db="EMBL/GenBank/DDBJ databases">
        <authorList>
            <person name="Pan Q."/>
            <person name="Jouanno E."/>
            <person name="Zahm M."/>
            <person name="Klopp C."/>
            <person name="Cabau C."/>
            <person name="Louis A."/>
            <person name="Berthelot C."/>
            <person name="Parey E."/>
            <person name="Roest Crollius H."/>
            <person name="Montfort J."/>
            <person name="Robinson-Rechavi M."/>
            <person name="Bouchez O."/>
            <person name="Lampietro C."/>
            <person name="Lopez Roques C."/>
            <person name="Donnadieu C."/>
            <person name="Postlethwait J."/>
            <person name="Bobe J."/>
            <person name="Dillon D."/>
            <person name="Chandos A."/>
            <person name="von Hippel F."/>
            <person name="Guiguen Y."/>
        </authorList>
    </citation>
    <scope>NUCLEOTIDE SEQUENCE</scope>
    <source>
        <strain evidence="1">YG-Jan2019</strain>
    </source>
</reference>
<gene>
    <name evidence="1" type="ORF">DPEC_G00214730</name>
</gene>
<comment type="caution">
    <text evidence="1">The sequence shown here is derived from an EMBL/GenBank/DDBJ whole genome shotgun (WGS) entry which is preliminary data.</text>
</comment>
<proteinExistence type="predicted"/>
<evidence type="ECO:0000313" key="2">
    <source>
        <dbReference type="Proteomes" id="UP001157502"/>
    </source>
</evidence>
<keyword evidence="2" id="KW-1185">Reference proteome</keyword>
<dbReference type="Proteomes" id="UP001157502">
    <property type="component" value="Chromosome 18"/>
</dbReference>
<dbReference type="EMBL" id="CM055745">
    <property type="protein sequence ID" value="KAJ7997688.1"/>
    <property type="molecule type" value="Genomic_DNA"/>
</dbReference>
<evidence type="ECO:0000313" key="1">
    <source>
        <dbReference type="EMBL" id="KAJ7997688.1"/>
    </source>
</evidence>
<protein>
    <submittedName>
        <fullName evidence="1">Uncharacterized protein</fullName>
    </submittedName>
</protein>
<name>A0ACC2G1S4_DALPE</name>
<organism evidence="1 2">
    <name type="scientific">Dallia pectoralis</name>
    <name type="common">Alaska blackfish</name>
    <dbReference type="NCBI Taxonomy" id="75939"/>
    <lineage>
        <taxon>Eukaryota</taxon>
        <taxon>Metazoa</taxon>
        <taxon>Chordata</taxon>
        <taxon>Craniata</taxon>
        <taxon>Vertebrata</taxon>
        <taxon>Euteleostomi</taxon>
        <taxon>Actinopterygii</taxon>
        <taxon>Neopterygii</taxon>
        <taxon>Teleostei</taxon>
        <taxon>Protacanthopterygii</taxon>
        <taxon>Esociformes</taxon>
        <taxon>Umbridae</taxon>
        <taxon>Dallia</taxon>
    </lineage>
</organism>